<dbReference type="GeneID" id="20811287"/>
<dbReference type="VEuPathDB" id="FungiDB:H257_09291"/>
<dbReference type="AlphaFoldDB" id="W4GCP9"/>
<reference evidence="7" key="1">
    <citation type="submission" date="2013-12" db="EMBL/GenBank/DDBJ databases">
        <title>The Genome Sequence of Aphanomyces astaci APO3.</title>
        <authorList>
            <consortium name="The Broad Institute Genomics Platform"/>
            <person name="Russ C."/>
            <person name="Tyler B."/>
            <person name="van West P."/>
            <person name="Dieguez-Uribeondo J."/>
            <person name="Young S.K."/>
            <person name="Zeng Q."/>
            <person name="Gargeya S."/>
            <person name="Fitzgerald M."/>
            <person name="Abouelleil A."/>
            <person name="Alvarado L."/>
            <person name="Chapman S.B."/>
            <person name="Gainer-Dewar J."/>
            <person name="Goldberg J."/>
            <person name="Griggs A."/>
            <person name="Gujja S."/>
            <person name="Hansen M."/>
            <person name="Howarth C."/>
            <person name="Imamovic A."/>
            <person name="Ireland A."/>
            <person name="Larimer J."/>
            <person name="McCowan C."/>
            <person name="Murphy C."/>
            <person name="Pearson M."/>
            <person name="Poon T.W."/>
            <person name="Priest M."/>
            <person name="Roberts A."/>
            <person name="Saif S."/>
            <person name="Shea T."/>
            <person name="Sykes S."/>
            <person name="Wortman J."/>
            <person name="Nusbaum C."/>
            <person name="Birren B."/>
        </authorList>
    </citation>
    <scope>NUCLEOTIDE SEQUENCE [LARGE SCALE GENOMIC DNA]</scope>
    <source>
        <strain evidence="7">APO3</strain>
    </source>
</reference>
<evidence type="ECO:0000256" key="1">
    <source>
        <dbReference type="ARBA" id="ARBA00004141"/>
    </source>
</evidence>
<dbReference type="EMBL" id="KI913135">
    <property type="protein sequence ID" value="ETV76854.1"/>
    <property type="molecule type" value="Genomic_DNA"/>
</dbReference>
<evidence type="ECO:0000256" key="3">
    <source>
        <dbReference type="ARBA" id="ARBA00022692"/>
    </source>
</evidence>
<proteinExistence type="inferred from homology"/>
<comment type="similarity">
    <text evidence="2 6">Belongs to the OST5 family.</text>
</comment>
<gene>
    <name evidence="7" type="ORF">H257_09291</name>
</gene>
<comment type="subcellular location">
    <subcellularLocation>
        <location evidence="1 6">Membrane</location>
        <topology evidence="1 6">Multi-pass membrane protein</topology>
    </subcellularLocation>
</comment>
<comment type="caution">
    <text evidence="6">Lacks conserved residue(s) required for the propagation of feature annotation.</text>
</comment>
<keyword evidence="5 6" id="KW-0472">Membrane</keyword>
<sequence>MLELPYSSPVPVDYYGLMSLLLIVVGLVFTAGYFTKSIIVEYAYAAMASLFLGTLRSSFSSWVECMFDEEGSY</sequence>
<dbReference type="RefSeq" id="XP_009833766.1">
    <property type="nucleotide sequence ID" value="XM_009835464.1"/>
</dbReference>
<evidence type="ECO:0000313" key="7">
    <source>
        <dbReference type="EMBL" id="ETV76854.1"/>
    </source>
</evidence>
<dbReference type="InterPro" id="IPR007915">
    <property type="entry name" value="TMEM258/Ost5"/>
</dbReference>
<feature type="transmembrane region" description="Helical" evidence="6">
    <location>
        <begin position="14"/>
        <end position="35"/>
    </location>
</feature>
<dbReference type="GO" id="GO:0006487">
    <property type="term" value="P:protein N-linked glycosylation"/>
    <property type="evidence" value="ECO:0007669"/>
    <property type="project" value="UniProtKB-UniRule"/>
</dbReference>
<evidence type="ECO:0000256" key="6">
    <source>
        <dbReference type="RuleBase" id="RU367008"/>
    </source>
</evidence>
<accession>W4GCP9</accession>
<dbReference type="OrthoDB" id="75454at2759"/>
<dbReference type="Pfam" id="PF05251">
    <property type="entry name" value="Ost5"/>
    <property type="match status" value="1"/>
</dbReference>
<protein>
    <recommendedName>
        <fullName evidence="6">Dolichyl-diphosphooligosaccharide-protein glycosyltransferase subunit OST5</fullName>
    </recommendedName>
</protein>
<keyword evidence="4 6" id="KW-1133">Transmembrane helix</keyword>
<dbReference type="GO" id="GO:0008250">
    <property type="term" value="C:oligosaccharyltransferase complex"/>
    <property type="evidence" value="ECO:0007669"/>
    <property type="project" value="UniProtKB-UniRule"/>
</dbReference>
<evidence type="ECO:0000256" key="5">
    <source>
        <dbReference type="ARBA" id="ARBA00023136"/>
    </source>
</evidence>
<name>W4GCP9_APHAT</name>
<comment type="subunit">
    <text evidence="6">Component of the oligosaccharyltransferase (OST) complex.</text>
</comment>
<keyword evidence="3 6" id="KW-0812">Transmembrane</keyword>
<organism evidence="7">
    <name type="scientific">Aphanomyces astaci</name>
    <name type="common">Crayfish plague agent</name>
    <dbReference type="NCBI Taxonomy" id="112090"/>
    <lineage>
        <taxon>Eukaryota</taxon>
        <taxon>Sar</taxon>
        <taxon>Stramenopiles</taxon>
        <taxon>Oomycota</taxon>
        <taxon>Saprolegniomycetes</taxon>
        <taxon>Saprolegniales</taxon>
        <taxon>Verrucalvaceae</taxon>
        <taxon>Aphanomyces</taxon>
    </lineage>
</organism>
<evidence type="ECO:0000256" key="2">
    <source>
        <dbReference type="ARBA" id="ARBA00009825"/>
    </source>
</evidence>
<evidence type="ECO:0000256" key="4">
    <source>
        <dbReference type="ARBA" id="ARBA00022989"/>
    </source>
</evidence>
<comment type="function">
    <text evidence="6">Subunit of the oligosaccharyl transferase (OST) complex that catalyzes the initial transfer of a defined glycan (Glc(3)Man(9)GlcNAc(2) in eukaryotes) from the lipid carrier dolichol-pyrophosphate to an asparagine residue within an Asn-X-Ser/Thr consensus motif in nascent polypeptide chains, the first step in protein N-glycosylation. N-glycosylation occurs cotranslationally and the complex associates with the Sec61 complex at the channel-forming translocon complex that mediates protein translocation across the endoplasmic reticulum (ER). All subunits are required for a maximal enzyme activity.</text>
</comment>